<dbReference type="PROSITE" id="PS50106">
    <property type="entry name" value="PDZ"/>
    <property type="match status" value="1"/>
</dbReference>
<dbReference type="PANTHER" id="PTHR43343">
    <property type="entry name" value="PEPTIDASE S12"/>
    <property type="match status" value="1"/>
</dbReference>
<keyword evidence="5" id="KW-0472">Membrane</keyword>
<dbReference type="InterPro" id="IPR043504">
    <property type="entry name" value="Peptidase_S1_PA_chymotrypsin"/>
</dbReference>
<dbReference type="PANTHER" id="PTHR43343:SF3">
    <property type="entry name" value="PROTEASE DO-LIKE 8, CHLOROPLASTIC"/>
    <property type="match status" value="1"/>
</dbReference>
<evidence type="ECO:0000256" key="3">
    <source>
        <dbReference type="ARBA" id="ARBA00022801"/>
    </source>
</evidence>
<dbReference type="SMART" id="SM00228">
    <property type="entry name" value="PDZ"/>
    <property type="match status" value="1"/>
</dbReference>
<evidence type="ECO:0000259" key="6">
    <source>
        <dbReference type="PROSITE" id="PS50106"/>
    </source>
</evidence>
<proteinExistence type="inferred from homology"/>
<keyword evidence="3" id="KW-0378">Hydrolase</keyword>
<dbReference type="InterPro" id="IPR036034">
    <property type="entry name" value="PDZ_sf"/>
</dbReference>
<dbReference type="InterPro" id="IPR001940">
    <property type="entry name" value="Peptidase_S1C"/>
</dbReference>
<feature type="transmembrane region" description="Helical" evidence="5">
    <location>
        <begin position="138"/>
        <end position="157"/>
    </location>
</feature>
<dbReference type="RefSeq" id="WP_265382066.1">
    <property type="nucleotide sequence ID" value="NZ_CP110615.1"/>
</dbReference>
<dbReference type="SUPFAM" id="SSF50494">
    <property type="entry name" value="Trypsin-like serine proteases"/>
    <property type="match status" value="1"/>
</dbReference>
<comment type="similarity">
    <text evidence="1">Belongs to the peptidase S1C family.</text>
</comment>
<dbReference type="Gene3D" id="2.30.42.10">
    <property type="match status" value="1"/>
</dbReference>
<dbReference type="Gene3D" id="2.40.10.10">
    <property type="entry name" value="Trypsin-like serine proteases"/>
    <property type="match status" value="2"/>
</dbReference>
<protein>
    <submittedName>
        <fullName evidence="7">Trypsin-like peptidase domain-containing protein</fullName>
    </submittedName>
</protein>
<dbReference type="Pfam" id="PF13180">
    <property type="entry name" value="PDZ_2"/>
    <property type="match status" value="1"/>
</dbReference>
<dbReference type="SUPFAM" id="SSF50156">
    <property type="entry name" value="PDZ domain-like"/>
    <property type="match status" value="1"/>
</dbReference>
<feature type="region of interest" description="Disordered" evidence="4">
    <location>
        <begin position="1"/>
        <end position="97"/>
    </location>
</feature>
<keyword evidence="2" id="KW-0645">Protease</keyword>
<dbReference type="PRINTS" id="PR00834">
    <property type="entry name" value="PROTEASES2C"/>
</dbReference>
<evidence type="ECO:0000256" key="1">
    <source>
        <dbReference type="ARBA" id="ARBA00010541"/>
    </source>
</evidence>
<keyword evidence="5" id="KW-0812">Transmembrane</keyword>
<reference evidence="7" key="1">
    <citation type="submission" date="2022-10" db="EMBL/GenBank/DDBJ databases">
        <title>Rhodococcus sp.75.</title>
        <authorList>
            <person name="Sun M."/>
        </authorList>
    </citation>
    <scope>NUCLEOTIDE SEQUENCE</scope>
    <source>
        <strain evidence="7">75</strain>
    </source>
</reference>
<feature type="domain" description="PDZ" evidence="6">
    <location>
        <begin position="393"/>
        <end position="476"/>
    </location>
</feature>
<gene>
    <name evidence="7" type="ORF">RHODO2019_12285</name>
</gene>
<accession>A0ABY6NXE3</accession>
<name>A0ABY6NXE3_9NOCA</name>
<dbReference type="EMBL" id="CP110615">
    <property type="protein sequence ID" value="UZJ23958.1"/>
    <property type="molecule type" value="Genomic_DNA"/>
</dbReference>
<evidence type="ECO:0000256" key="4">
    <source>
        <dbReference type="SAM" id="MobiDB-lite"/>
    </source>
</evidence>
<dbReference type="InterPro" id="IPR051201">
    <property type="entry name" value="Chloro_Bact_Ser_Proteases"/>
</dbReference>
<keyword evidence="5" id="KW-1133">Transmembrane helix</keyword>
<evidence type="ECO:0000313" key="8">
    <source>
        <dbReference type="Proteomes" id="UP001164965"/>
    </source>
</evidence>
<sequence>MSDRSSDAAPRLTPRPVHRPPVDPAHAAVFGRPGGTTGPFGPRQAPDPRVHRAPPPDAVLVEAFGRPAGATEPLQRDPRSTTPAPPLRTAGDPWRDPSAAAVLGAPALAEDVTGAPPAPTERLGVREVLLGGRVRPRALVVLGVLALVVGLLGGVVVREADRASRALTDPSVTLAQVPAGATAPTAAGVASVAAAVLPAVVSVESRSGTSGGTGSGVVIDGSGYIVTNNHVISQAANDPQGTTLSVVFSDGTRAAAQIVGRDTKTDLAVLRAAVTNPTVAQLGTSADLAVGDQVIAVGSPLGLAGTVTTGIISAVQRPVRLSGDGTDTNAVIDAVQTDAAINPGNSGGPLVDLQGRVVAINTAIRTSGAASGGSIGLGFAIPVDEVALVAQELIRTGQVKHPDLGVNARSVSDGTVVGAEVANVQDGSAAARAGLVEGDVITRVGDRTVKTADELQVAVMAERIGQTVTLQVVRAGRAVAVEVTLQSD</sequence>
<evidence type="ECO:0000256" key="2">
    <source>
        <dbReference type="ARBA" id="ARBA00022670"/>
    </source>
</evidence>
<dbReference type="InterPro" id="IPR001478">
    <property type="entry name" value="PDZ"/>
</dbReference>
<organism evidence="7 8">
    <name type="scientific">Rhodococcus antarcticus</name>
    <dbReference type="NCBI Taxonomy" id="2987751"/>
    <lineage>
        <taxon>Bacteria</taxon>
        <taxon>Bacillati</taxon>
        <taxon>Actinomycetota</taxon>
        <taxon>Actinomycetes</taxon>
        <taxon>Mycobacteriales</taxon>
        <taxon>Nocardiaceae</taxon>
        <taxon>Rhodococcus</taxon>
    </lineage>
</organism>
<dbReference type="Proteomes" id="UP001164965">
    <property type="component" value="Chromosome"/>
</dbReference>
<evidence type="ECO:0000313" key="7">
    <source>
        <dbReference type="EMBL" id="UZJ23958.1"/>
    </source>
</evidence>
<dbReference type="Pfam" id="PF13365">
    <property type="entry name" value="Trypsin_2"/>
    <property type="match status" value="1"/>
</dbReference>
<dbReference type="InterPro" id="IPR009003">
    <property type="entry name" value="Peptidase_S1_PA"/>
</dbReference>
<keyword evidence="8" id="KW-1185">Reference proteome</keyword>
<evidence type="ECO:0000256" key="5">
    <source>
        <dbReference type="SAM" id="Phobius"/>
    </source>
</evidence>